<dbReference type="InterPro" id="IPR002347">
    <property type="entry name" value="SDR_fam"/>
</dbReference>
<dbReference type="NCBIfam" id="NF006070">
    <property type="entry name" value="PRK08213.1"/>
    <property type="match status" value="1"/>
</dbReference>
<dbReference type="EC" id="1.1.1.69" evidence="2"/>
<dbReference type="RefSeq" id="WP_204695520.1">
    <property type="nucleotide sequence ID" value="NZ_JAFBEC010000001.1"/>
</dbReference>
<dbReference type="InterPro" id="IPR036291">
    <property type="entry name" value="NAD(P)-bd_dom_sf"/>
</dbReference>
<dbReference type="NCBIfam" id="NF005559">
    <property type="entry name" value="PRK07231.1"/>
    <property type="match status" value="1"/>
</dbReference>
<comment type="caution">
    <text evidence="2">The sequence shown here is derived from an EMBL/GenBank/DDBJ whole genome shotgun (WGS) entry which is preliminary data.</text>
</comment>
<accession>A0ABS2P7N9</accession>
<dbReference type="GO" id="GO:0008874">
    <property type="term" value="F:gluconate 5-dehydrogenase activity"/>
    <property type="evidence" value="ECO:0007669"/>
    <property type="project" value="UniProtKB-EC"/>
</dbReference>
<proteinExistence type="inferred from homology"/>
<name>A0ABS2P7N9_9BACL</name>
<evidence type="ECO:0000313" key="3">
    <source>
        <dbReference type="Proteomes" id="UP000741863"/>
    </source>
</evidence>
<sequence>MSVLSLFNLTGKTAIITGGGRGLGEAMAEALSEVGANVVVCSRKVEACVAVKEKIESKGGTAMALALDVTNEEQVESVVEEVHQRFGSIDILINNSGTSWGGYAPEDMPIDKFKKVVDVNLNGTFIMTQAVGKRMIADGTKGRIINIASIAGFRGSNPDVMQAIGYNSSKGGMITMTKDFAVNWGRYGITVNGIAPGFIPTKMSQDVIAPIKDQMIAKVPLKRLGEMQDMQGAALYLASDAAAFMTGQTLVLDGGVLSS</sequence>
<dbReference type="SUPFAM" id="SSF51735">
    <property type="entry name" value="NAD(P)-binding Rossmann-fold domains"/>
    <property type="match status" value="1"/>
</dbReference>
<gene>
    <name evidence="2" type="ORF">JOD17_000467</name>
</gene>
<dbReference type="PRINTS" id="PR00080">
    <property type="entry name" value="SDRFAMILY"/>
</dbReference>
<evidence type="ECO:0000256" key="1">
    <source>
        <dbReference type="ARBA" id="ARBA00006484"/>
    </source>
</evidence>
<dbReference type="Pfam" id="PF13561">
    <property type="entry name" value="adh_short_C2"/>
    <property type="match status" value="1"/>
</dbReference>
<reference evidence="2 3" key="1">
    <citation type="submission" date="2021-01" db="EMBL/GenBank/DDBJ databases">
        <title>Genomic Encyclopedia of Type Strains, Phase IV (KMG-IV): sequencing the most valuable type-strain genomes for metagenomic binning, comparative biology and taxonomic classification.</title>
        <authorList>
            <person name="Goeker M."/>
        </authorList>
    </citation>
    <scope>NUCLEOTIDE SEQUENCE [LARGE SCALE GENOMIC DNA]</scope>
    <source>
        <strain evidence="2 3">DSM 25540</strain>
    </source>
</reference>
<dbReference type="EMBL" id="JAFBEC010000001">
    <property type="protein sequence ID" value="MBM7631376.1"/>
    <property type="molecule type" value="Genomic_DNA"/>
</dbReference>
<organism evidence="2 3">
    <name type="scientific">Geomicrobium sediminis</name>
    <dbReference type="NCBI Taxonomy" id="1347788"/>
    <lineage>
        <taxon>Bacteria</taxon>
        <taxon>Bacillati</taxon>
        <taxon>Bacillota</taxon>
        <taxon>Bacilli</taxon>
        <taxon>Bacillales</taxon>
        <taxon>Geomicrobium</taxon>
    </lineage>
</organism>
<keyword evidence="3" id="KW-1185">Reference proteome</keyword>
<protein>
    <submittedName>
        <fullName evidence="2">Gluconate 5-dehydrogenase</fullName>
        <ecNumber evidence="2">1.1.1.69</ecNumber>
    </submittedName>
</protein>
<dbReference type="PRINTS" id="PR00081">
    <property type="entry name" value="GDHRDH"/>
</dbReference>
<evidence type="ECO:0000313" key="2">
    <source>
        <dbReference type="EMBL" id="MBM7631376.1"/>
    </source>
</evidence>
<dbReference type="Proteomes" id="UP000741863">
    <property type="component" value="Unassembled WGS sequence"/>
</dbReference>
<dbReference type="Gene3D" id="3.40.50.720">
    <property type="entry name" value="NAD(P)-binding Rossmann-like Domain"/>
    <property type="match status" value="1"/>
</dbReference>
<keyword evidence="2" id="KW-0560">Oxidoreductase</keyword>
<dbReference type="PANTHER" id="PTHR42760">
    <property type="entry name" value="SHORT-CHAIN DEHYDROGENASES/REDUCTASES FAMILY MEMBER"/>
    <property type="match status" value="1"/>
</dbReference>
<comment type="similarity">
    <text evidence="1">Belongs to the short-chain dehydrogenases/reductases (SDR) family.</text>
</comment>